<accession>A0ABT6X234</accession>
<name>A0ABT6X234_9ACTN</name>
<protein>
    <submittedName>
        <fullName evidence="1">Uncharacterized protein</fullName>
    </submittedName>
</protein>
<proteinExistence type="predicted"/>
<evidence type="ECO:0000313" key="2">
    <source>
        <dbReference type="Proteomes" id="UP001241758"/>
    </source>
</evidence>
<reference evidence="1 2" key="1">
    <citation type="submission" date="2023-05" db="EMBL/GenBank/DDBJ databases">
        <title>Actinoplanes sp. NEAU-A12 genome sequencing.</title>
        <authorList>
            <person name="Wang Z.-S."/>
        </authorList>
    </citation>
    <scope>NUCLEOTIDE SEQUENCE [LARGE SCALE GENOMIC DNA]</scope>
    <source>
        <strain evidence="1 2">NEAU-A12</strain>
    </source>
</reference>
<comment type="caution">
    <text evidence="1">The sequence shown here is derived from an EMBL/GenBank/DDBJ whole genome shotgun (WGS) entry which is preliminary data.</text>
</comment>
<dbReference type="Proteomes" id="UP001241758">
    <property type="component" value="Unassembled WGS sequence"/>
</dbReference>
<organism evidence="1 2">
    <name type="scientific">Actinoplanes sandaracinus</name>
    <dbReference type="NCBI Taxonomy" id="3045177"/>
    <lineage>
        <taxon>Bacteria</taxon>
        <taxon>Bacillati</taxon>
        <taxon>Actinomycetota</taxon>
        <taxon>Actinomycetes</taxon>
        <taxon>Micromonosporales</taxon>
        <taxon>Micromonosporaceae</taxon>
        <taxon>Actinoplanes</taxon>
    </lineage>
</organism>
<gene>
    <name evidence="1" type="ORF">QLQ12_46660</name>
</gene>
<evidence type="ECO:0000313" key="1">
    <source>
        <dbReference type="EMBL" id="MDI6106066.1"/>
    </source>
</evidence>
<keyword evidence="2" id="KW-1185">Reference proteome</keyword>
<sequence>MVQFGPAGGGAGERGMLRNFCNTWIDQCPHPSGCLWADYLNDPPAAALRLIYTK</sequence>
<dbReference type="EMBL" id="JASCTH010000078">
    <property type="protein sequence ID" value="MDI6106066.1"/>
    <property type="molecule type" value="Genomic_DNA"/>
</dbReference>
<dbReference type="RefSeq" id="WP_282767525.1">
    <property type="nucleotide sequence ID" value="NZ_JASCTH010000078.1"/>
</dbReference>